<dbReference type="AlphaFoldDB" id="A0A4C1ZDU1"/>
<sequence>MFGVEVTRQYCWNIAVKDCVDNAGAEAGARWAVGRKQAQLLHSSQAHPYFSGSSGCEVRQLQSSMNGVSPMSCIFSARCSVFYPRYHRRTSTLFVGQLVCAGDVD</sequence>
<dbReference type="EMBL" id="BGZK01001813">
    <property type="protein sequence ID" value="GBP86736.1"/>
    <property type="molecule type" value="Genomic_DNA"/>
</dbReference>
<dbReference type="Proteomes" id="UP000299102">
    <property type="component" value="Unassembled WGS sequence"/>
</dbReference>
<proteinExistence type="predicted"/>
<organism evidence="1 2">
    <name type="scientific">Eumeta variegata</name>
    <name type="common">Bagworm moth</name>
    <name type="synonym">Eumeta japonica</name>
    <dbReference type="NCBI Taxonomy" id="151549"/>
    <lineage>
        <taxon>Eukaryota</taxon>
        <taxon>Metazoa</taxon>
        <taxon>Ecdysozoa</taxon>
        <taxon>Arthropoda</taxon>
        <taxon>Hexapoda</taxon>
        <taxon>Insecta</taxon>
        <taxon>Pterygota</taxon>
        <taxon>Neoptera</taxon>
        <taxon>Endopterygota</taxon>
        <taxon>Lepidoptera</taxon>
        <taxon>Glossata</taxon>
        <taxon>Ditrysia</taxon>
        <taxon>Tineoidea</taxon>
        <taxon>Psychidae</taxon>
        <taxon>Oiketicinae</taxon>
        <taxon>Eumeta</taxon>
    </lineage>
</organism>
<name>A0A4C1ZDU1_EUMVA</name>
<comment type="caution">
    <text evidence="1">The sequence shown here is derived from an EMBL/GenBank/DDBJ whole genome shotgun (WGS) entry which is preliminary data.</text>
</comment>
<accession>A0A4C1ZDU1</accession>
<evidence type="ECO:0000313" key="2">
    <source>
        <dbReference type="Proteomes" id="UP000299102"/>
    </source>
</evidence>
<evidence type="ECO:0000313" key="1">
    <source>
        <dbReference type="EMBL" id="GBP86736.1"/>
    </source>
</evidence>
<protein>
    <submittedName>
        <fullName evidence="1">Uncharacterized protein</fullName>
    </submittedName>
</protein>
<gene>
    <name evidence="1" type="ORF">EVAR_64523_1</name>
</gene>
<reference evidence="1 2" key="1">
    <citation type="journal article" date="2019" name="Commun. Biol.">
        <title>The bagworm genome reveals a unique fibroin gene that provides high tensile strength.</title>
        <authorList>
            <person name="Kono N."/>
            <person name="Nakamura H."/>
            <person name="Ohtoshi R."/>
            <person name="Tomita M."/>
            <person name="Numata K."/>
            <person name="Arakawa K."/>
        </authorList>
    </citation>
    <scope>NUCLEOTIDE SEQUENCE [LARGE SCALE GENOMIC DNA]</scope>
</reference>
<keyword evidence="2" id="KW-1185">Reference proteome</keyword>